<keyword evidence="3" id="KW-0697">Rotamase</keyword>
<dbReference type="Proteomes" id="UP000639772">
    <property type="component" value="Chromosome 7"/>
</dbReference>
<evidence type="ECO:0000256" key="3">
    <source>
        <dbReference type="ARBA" id="ARBA00023110"/>
    </source>
</evidence>
<dbReference type="GO" id="GO:0005737">
    <property type="term" value="C:cytoplasm"/>
    <property type="evidence" value="ECO:0007669"/>
    <property type="project" value="TreeGrafter"/>
</dbReference>
<protein>
    <recommendedName>
        <fullName evidence="2">peptidylprolyl isomerase</fullName>
        <ecNumber evidence="2">5.2.1.8</ecNumber>
    </recommendedName>
</protein>
<feature type="domain" description="PPIase cyclophilin-type" evidence="6">
    <location>
        <begin position="9"/>
        <end position="94"/>
    </location>
</feature>
<dbReference type="PRINTS" id="PR00153">
    <property type="entry name" value="CSAPPISMRASE"/>
</dbReference>
<dbReference type="InterPro" id="IPR020892">
    <property type="entry name" value="Cyclophilin-type_PPIase_CS"/>
</dbReference>
<dbReference type="GO" id="GO:0003755">
    <property type="term" value="F:peptidyl-prolyl cis-trans isomerase activity"/>
    <property type="evidence" value="ECO:0007669"/>
    <property type="project" value="UniProtKB-KW"/>
</dbReference>
<evidence type="ECO:0000256" key="4">
    <source>
        <dbReference type="ARBA" id="ARBA00023235"/>
    </source>
</evidence>
<proteinExistence type="inferred from homology"/>
<dbReference type="PROSITE" id="PS50072">
    <property type="entry name" value="CSA_PPIASE_2"/>
    <property type="match status" value="1"/>
</dbReference>
<dbReference type="SUPFAM" id="SSF50891">
    <property type="entry name" value="Cyclophilin-like"/>
    <property type="match status" value="1"/>
</dbReference>
<dbReference type="EC" id="5.2.1.8" evidence="2"/>
<dbReference type="PANTHER" id="PTHR11071:SF561">
    <property type="entry name" value="PEPTIDYL-PROLYL CIS-TRANS ISOMERASE D-RELATED"/>
    <property type="match status" value="1"/>
</dbReference>
<accession>A0A835QSB4</accession>
<name>A0A835QSB4_VANPL</name>
<feature type="region of interest" description="Disordered" evidence="5">
    <location>
        <begin position="257"/>
        <end position="337"/>
    </location>
</feature>
<dbReference type="Gene3D" id="2.40.100.10">
    <property type="entry name" value="Cyclophilin-like"/>
    <property type="match status" value="1"/>
</dbReference>
<feature type="compositionally biased region" description="Basic and acidic residues" evidence="5">
    <location>
        <begin position="317"/>
        <end position="327"/>
    </location>
</feature>
<evidence type="ECO:0000259" key="6">
    <source>
        <dbReference type="PROSITE" id="PS50072"/>
    </source>
</evidence>
<gene>
    <name evidence="7" type="ORF">HPP92_015126</name>
</gene>
<dbReference type="InterPro" id="IPR002130">
    <property type="entry name" value="Cyclophilin-type_PPIase_dom"/>
</dbReference>
<comment type="similarity">
    <text evidence="1">Belongs to the cyclophilin-type PPIase family.</text>
</comment>
<organism evidence="7 8">
    <name type="scientific">Vanilla planifolia</name>
    <name type="common">Vanilla</name>
    <dbReference type="NCBI Taxonomy" id="51239"/>
    <lineage>
        <taxon>Eukaryota</taxon>
        <taxon>Viridiplantae</taxon>
        <taxon>Streptophyta</taxon>
        <taxon>Embryophyta</taxon>
        <taxon>Tracheophyta</taxon>
        <taxon>Spermatophyta</taxon>
        <taxon>Magnoliopsida</taxon>
        <taxon>Liliopsida</taxon>
        <taxon>Asparagales</taxon>
        <taxon>Orchidaceae</taxon>
        <taxon>Vanilloideae</taxon>
        <taxon>Vanilleae</taxon>
        <taxon>Vanilla</taxon>
    </lineage>
</organism>
<comment type="caution">
    <text evidence="7">The sequence shown here is derived from an EMBL/GenBank/DDBJ whole genome shotgun (WGS) entry which is preliminary data.</text>
</comment>
<dbReference type="GO" id="GO:0006457">
    <property type="term" value="P:protein folding"/>
    <property type="evidence" value="ECO:0007669"/>
    <property type="project" value="InterPro"/>
</dbReference>
<feature type="compositionally biased region" description="Low complexity" evidence="5">
    <location>
        <begin position="175"/>
        <end position="188"/>
    </location>
</feature>
<evidence type="ECO:0000256" key="2">
    <source>
        <dbReference type="ARBA" id="ARBA00013194"/>
    </source>
</evidence>
<feature type="compositionally biased region" description="Basic residues" evidence="5">
    <location>
        <begin position="103"/>
        <end position="161"/>
    </location>
</feature>
<evidence type="ECO:0000256" key="5">
    <source>
        <dbReference type="SAM" id="MobiDB-lite"/>
    </source>
</evidence>
<reference evidence="7 8" key="1">
    <citation type="journal article" date="2020" name="Nat. Food">
        <title>A phased Vanilla planifolia genome enables genetic improvement of flavour and production.</title>
        <authorList>
            <person name="Hasing T."/>
            <person name="Tang H."/>
            <person name="Brym M."/>
            <person name="Khazi F."/>
            <person name="Huang T."/>
            <person name="Chambers A.H."/>
        </authorList>
    </citation>
    <scope>NUCLEOTIDE SEQUENCE [LARGE SCALE GENOMIC DNA]</scope>
    <source>
        <tissue evidence="7">Leaf</tissue>
    </source>
</reference>
<sequence length="371" mass="41695">MTKKNPFVFMDISIDGDPAERLIFELFSDVVPKTAENFRALCTGENGIGRSTSKLLSYKESVFHRIVKGFVAQGGDFTRQDGSGGESIYGGKFPGSSSSSDYRRKRRKKVSKKERRRTGKRRKDKHREKQRKKKSRCKSKRRKDKHREKQRKKKSRSKSKRSLASSSRSSRENDGSSSNSSSSDNETSGNKHITKRVKPRSPAAVVSLQIPVEPAVEGKIYHEKNPSEVFVSQQDAENGKNQQHNDFLIQPTRLFRGLQNSDEKSTRFSPYKKSGGSPSSQGDISRSPKLNCIHQSPLQKPKTKEELSANASLPTSNHEEKLTKDTSLDGAHQRIRKGRDLPKNIHLLGGIGLHHQHALLIGRTTIKKGII</sequence>
<evidence type="ECO:0000313" key="7">
    <source>
        <dbReference type="EMBL" id="KAG0475440.1"/>
    </source>
</evidence>
<dbReference type="GO" id="GO:0016018">
    <property type="term" value="F:cyclosporin A binding"/>
    <property type="evidence" value="ECO:0007669"/>
    <property type="project" value="TreeGrafter"/>
</dbReference>
<feature type="region of interest" description="Disordered" evidence="5">
    <location>
        <begin position="74"/>
        <end position="203"/>
    </location>
</feature>
<dbReference type="EMBL" id="JADCNM010000007">
    <property type="protein sequence ID" value="KAG0475440.1"/>
    <property type="molecule type" value="Genomic_DNA"/>
</dbReference>
<evidence type="ECO:0000313" key="8">
    <source>
        <dbReference type="Proteomes" id="UP000639772"/>
    </source>
</evidence>
<dbReference type="InterPro" id="IPR029000">
    <property type="entry name" value="Cyclophilin-like_dom_sf"/>
</dbReference>
<feature type="compositionally biased region" description="Low complexity" evidence="5">
    <location>
        <begin position="269"/>
        <end position="280"/>
    </location>
</feature>
<keyword evidence="4" id="KW-0413">Isomerase</keyword>
<dbReference type="Pfam" id="PF00160">
    <property type="entry name" value="Pro_isomerase"/>
    <property type="match status" value="1"/>
</dbReference>
<evidence type="ECO:0000256" key="1">
    <source>
        <dbReference type="ARBA" id="ARBA00007365"/>
    </source>
</evidence>
<dbReference type="AlphaFoldDB" id="A0A835QSB4"/>
<dbReference type="OrthoDB" id="1917401at2759"/>
<dbReference type="PROSITE" id="PS00170">
    <property type="entry name" value="CSA_PPIASE_1"/>
    <property type="match status" value="1"/>
</dbReference>
<dbReference type="PANTHER" id="PTHR11071">
    <property type="entry name" value="PEPTIDYL-PROLYL CIS-TRANS ISOMERASE"/>
    <property type="match status" value="1"/>
</dbReference>